<evidence type="ECO:0000313" key="1">
    <source>
        <dbReference type="EMBL" id="GBP91065.1"/>
    </source>
</evidence>
<keyword evidence="2" id="KW-1185">Reference proteome</keyword>
<proteinExistence type="predicted"/>
<sequence>MTNATARAGDTQGFLPRSSHDAELLRVNGKRFKCSETNHPLHLVGSVGKCGIISRSVPDALGAGVEAADGAAARTPSTAAAWWRAAADPTQQRF</sequence>
<reference evidence="1 2" key="1">
    <citation type="journal article" date="2019" name="Commun. Biol.">
        <title>The bagworm genome reveals a unique fibroin gene that provides high tensile strength.</title>
        <authorList>
            <person name="Kono N."/>
            <person name="Nakamura H."/>
            <person name="Ohtoshi R."/>
            <person name="Tomita M."/>
            <person name="Numata K."/>
            <person name="Arakawa K."/>
        </authorList>
    </citation>
    <scope>NUCLEOTIDE SEQUENCE [LARGE SCALE GENOMIC DNA]</scope>
</reference>
<comment type="caution">
    <text evidence="1">The sequence shown here is derived from an EMBL/GenBank/DDBJ whole genome shotgun (WGS) entry which is preliminary data.</text>
</comment>
<evidence type="ECO:0000313" key="2">
    <source>
        <dbReference type="Proteomes" id="UP000299102"/>
    </source>
</evidence>
<gene>
    <name evidence="1" type="ORF">EVAR_90890_1</name>
</gene>
<organism evidence="1 2">
    <name type="scientific">Eumeta variegata</name>
    <name type="common">Bagworm moth</name>
    <name type="synonym">Eumeta japonica</name>
    <dbReference type="NCBI Taxonomy" id="151549"/>
    <lineage>
        <taxon>Eukaryota</taxon>
        <taxon>Metazoa</taxon>
        <taxon>Ecdysozoa</taxon>
        <taxon>Arthropoda</taxon>
        <taxon>Hexapoda</taxon>
        <taxon>Insecta</taxon>
        <taxon>Pterygota</taxon>
        <taxon>Neoptera</taxon>
        <taxon>Endopterygota</taxon>
        <taxon>Lepidoptera</taxon>
        <taxon>Glossata</taxon>
        <taxon>Ditrysia</taxon>
        <taxon>Tineoidea</taxon>
        <taxon>Psychidae</taxon>
        <taxon>Oiketicinae</taxon>
        <taxon>Eumeta</taxon>
    </lineage>
</organism>
<dbReference type="AlphaFoldDB" id="A0A4C1ZWK9"/>
<dbReference type="EMBL" id="BGZK01002139">
    <property type="protein sequence ID" value="GBP91065.1"/>
    <property type="molecule type" value="Genomic_DNA"/>
</dbReference>
<name>A0A4C1ZWK9_EUMVA</name>
<dbReference type="Proteomes" id="UP000299102">
    <property type="component" value="Unassembled WGS sequence"/>
</dbReference>
<protein>
    <submittedName>
        <fullName evidence="1">Uncharacterized protein</fullName>
    </submittedName>
</protein>
<accession>A0A4C1ZWK9</accession>